<dbReference type="EMBL" id="HBUF01467726">
    <property type="protein sequence ID" value="CAG6744468.1"/>
    <property type="molecule type" value="Transcribed_RNA"/>
</dbReference>
<reference evidence="1" key="1">
    <citation type="submission" date="2021-05" db="EMBL/GenBank/DDBJ databases">
        <authorList>
            <person name="Alioto T."/>
            <person name="Alioto T."/>
            <person name="Gomez Garrido J."/>
        </authorList>
    </citation>
    <scope>NUCLEOTIDE SEQUENCE</scope>
</reference>
<proteinExistence type="predicted"/>
<accession>A0A8D9FC61</accession>
<name>A0A8D9FC61_9HEMI</name>
<dbReference type="EMBL" id="HBUF01630310">
    <property type="protein sequence ID" value="CAG6783075.1"/>
    <property type="molecule type" value="Transcribed_RNA"/>
</dbReference>
<dbReference type="AlphaFoldDB" id="A0A8D9FC61"/>
<protein>
    <submittedName>
        <fullName evidence="1">Uncharacterized protein</fullName>
    </submittedName>
</protein>
<sequence>MEYIDLLCCSVCADWGASKAWPHRMDRSADRILHHGSARRASPSCCHLPHPVGVRSRLQFPRQHSPQFHDGAYHHFPRPQQRAQPTHPAPCVGVSFGCLTGG</sequence>
<organism evidence="1">
    <name type="scientific">Cacopsylla melanoneura</name>
    <dbReference type="NCBI Taxonomy" id="428564"/>
    <lineage>
        <taxon>Eukaryota</taxon>
        <taxon>Metazoa</taxon>
        <taxon>Ecdysozoa</taxon>
        <taxon>Arthropoda</taxon>
        <taxon>Hexapoda</taxon>
        <taxon>Insecta</taxon>
        <taxon>Pterygota</taxon>
        <taxon>Neoptera</taxon>
        <taxon>Paraneoptera</taxon>
        <taxon>Hemiptera</taxon>
        <taxon>Sternorrhyncha</taxon>
        <taxon>Psylloidea</taxon>
        <taxon>Psyllidae</taxon>
        <taxon>Psyllinae</taxon>
        <taxon>Cacopsylla</taxon>
    </lineage>
</organism>
<evidence type="ECO:0000313" key="1">
    <source>
        <dbReference type="EMBL" id="CAG6783075.1"/>
    </source>
</evidence>